<name>A0A6P8JJZ9_DROMA</name>
<feature type="compositionally biased region" description="Polar residues" evidence="1">
    <location>
        <begin position="64"/>
        <end position="74"/>
    </location>
</feature>
<dbReference type="RefSeq" id="XP_033153174.1">
    <property type="nucleotide sequence ID" value="XM_033297283.1"/>
</dbReference>
<evidence type="ECO:0000256" key="2">
    <source>
        <dbReference type="SAM" id="SignalP"/>
    </source>
</evidence>
<dbReference type="Proteomes" id="UP000515162">
    <property type="component" value="Chromosome 2R"/>
</dbReference>
<dbReference type="GeneID" id="117136391"/>
<keyword evidence="3" id="KW-1185">Reference proteome</keyword>
<evidence type="ECO:0000256" key="1">
    <source>
        <dbReference type="SAM" id="MobiDB-lite"/>
    </source>
</evidence>
<accession>A0A6P8JJZ9</accession>
<feature type="signal peptide" evidence="2">
    <location>
        <begin position="1"/>
        <end position="19"/>
    </location>
</feature>
<evidence type="ECO:0000313" key="4">
    <source>
        <dbReference type="RefSeq" id="XP_033153174.1"/>
    </source>
</evidence>
<evidence type="ECO:0000313" key="3">
    <source>
        <dbReference type="Proteomes" id="UP000515162"/>
    </source>
</evidence>
<dbReference type="AlphaFoldDB" id="A0A6P8JJZ9"/>
<feature type="chain" id="PRO_5028012574" evidence="2">
    <location>
        <begin position="20"/>
        <end position="203"/>
    </location>
</feature>
<sequence>MRFCTIALVLLCVLHVSNPKPFLPVLENIHKHFEDKFTMINQMLNGNSDDSSAPEPEPSPPKSNTHSNKKANTSLKKDERRQILNTLVKLCKSETGKDGKTSSFDVSLPKQTISNINTITNNISMPEIQLPPITVVIVKDEKALAKYQEKSSNGTIIVKRRSNAKDPKPAPRTGLENRTEKGLNADIKKCVLMKIKELNIIKA</sequence>
<organism evidence="3 4">
    <name type="scientific">Drosophila mauritiana</name>
    <name type="common">Fruit fly</name>
    <dbReference type="NCBI Taxonomy" id="7226"/>
    <lineage>
        <taxon>Eukaryota</taxon>
        <taxon>Metazoa</taxon>
        <taxon>Ecdysozoa</taxon>
        <taxon>Arthropoda</taxon>
        <taxon>Hexapoda</taxon>
        <taxon>Insecta</taxon>
        <taxon>Pterygota</taxon>
        <taxon>Neoptera</taxon>
        <taxon>Endopterygota</taxon>
        <taxon>Diptera</taxon>
        <taxon>Brachycera</taxon>
        <taxon>Muscomorpha</taxon>
        <taxon>Ephydroidea</taxon>
        <taxon>Drosophilidae</taxon>
        <taxon>Drosophila</taxon>
        <taxon>Sophophora</taxon>
    </lineage>
</organism>
<keyword evidence="2" id="KW-0732">Signal</keyword>
<gene>
    <name evidence="4" type="primary">LOC117136391</name>
</gene>
<feature type="region of interest" description="Disordered" evidence="1">
    <location>
        <begin position="43"/>
        <end position="78"/>
    </location>
</feature>
<protein>
    <submittedName>
        <fullName evidence="4">Uncharacterized protein LOC117136391</fullName>
    </submittedName>
</protein>
<proteinExistence type="predicted"/>
<reference evidence="4" key="1">
    <citation type="submission" date="2025-08" db="UniProtKB">
        <authorList>
            <consortium name="RefSeq"/>
        </authorList>
    </citation>
    <scope>IDENTIFICATION</scope>
    <source>
        <strain evidence="4">Mau12</strain>
        <tissue evidence="4">Whole Body</tissue>
    </source>
</reference>